<feature type="domain" description="Copper amine oxidase-like N-terminal" evidence="1">
    <location>
        <begin position="126"/>
        <end position="167"/>
    </location>
</feature>
<evidence type="ECO:0000313" key="2">
    <source>
        <dbReference type="EMBL" id="GGD86603.1"/>
    </source>
</evidence>
<evidence type="ECO:0000259" key="1">
    <source>
        <dbReference type="Pfam" id="PF07833"/>
    </source>
</evidence>
<dbReference type="Pfam" id="PF07833">
    <property type="entry name" value="Cu_amine_oxidN1"/>
    <property type="match status" value="1"/>
</dbReference>
<reference evidence="2" key="1">
    <citation type="journal article" date="2014" name="Int. J. Syst. Evol. Microbiol.">
        <title>Complete genome sequence of Corynebacterium casei LMG S-19264T (=DSM 44701T), isolated from a smear-ripened cheese.</title>
        <authorList>
            <consortium name="US DOE Joint Genome Institute (JGI-PGF)"/>
            <person name="Walter F."/>
            <person name="Albersmeier A."/>
            <person name="Kalinowski J."/>
            <person name="Ruckert C."/>
        </authorList>
    </citation>
    <scope>NUCLEOTIDE SEQUENCE</scope>
    <source>
        <strain evidence="2">CGMCC 1.15178</strain>
    </source>
</reference>
<dbReference type="Proteomes" id="UP000612456">
    <property type="component" value="Unassembled WGS sequence"/>
</dbReference>
<dbReference type="SUPFAM" id="SSF55383">
    <property type="entry name" value="Copper amine oxidase, domain N"/>
    <property type="match status" value="1"/>
</dbReference>
<dbReference type="InterPro" id="IPR036582">
    <property type="entry name" value="Mao_N_sf"/>
</dbReference>
<sequence>MKGLKLGLAMIVAAGIAVGVPHPGHAAAQSIRLQEKQQVSLTINGEPVEISGISVVWGAGNRLYAPLELFNHPDIQAEFSIWEDDKGNRDLAIYNYRTSLSLRVGESFYSSTGTDSDTPESGDLGDTVPFEQNRNVLVPLRFVAERLGLSVNWNVSTNAVNLRTNDEYRSNLESAEEWAAWLSEYPLPDDDLSGNAITEEEIDTYIAQRNTSIVDYAVISKYSAVVLQITDLDVSMFLIQRLKNGGFGEESVRYGVDMPEDGLTVSSYGDYLGIGIHDNAAKANIDSVEVIYRGEQGKLSDSTYPVGNKPGFLIPMPSEAILVSVVFYHEDELVNEIKFNGY</sequence>
<comment type="caution">
    <text evidence="2">The sequence shown here is derived from an EMBL/GenBank/DDBJ whole genome shotgun (WGS) entry which is preliminary data.</text>
</comment>
<name>A0A916ZBZ3_9BACL</name>
<evidence type="ECO:0000313" key="3">
    <source>
        <dbReference type="Proteomes" id="UP000612456"/>
    </source>
</evidence>
<gene>
    <name evidence="2" type="ORF">GCM10010911_51340</name>
</gene>
<dbReference type="EMBL" id="BMHP01000004">
    <property type="protein sequence ID" value="GGD86603.1"/>
    <property type="molecule type" value="Genomic_DNA"/>
</dbReference>
<proteinExistence type="predicted"/>
<reference evidence="2" key="2">
    <citation type="submission" date="2020-09" db="EMBL/GenBank/DDBJ databases">
        <authorList>
            <person name="Sun Q."/>
            <person name="Zhou Y."/>
        </authorList>
    </citation>
    <scope>NUCLEOTIDE SEQUENCE</scope>
    <source>
        <strain evidence="2">CGMCC 1.15178</strain>
    </source>
</reference>
<keyword evidence="3" id="KW-1185">Reference proteome</keyword>
<dbReference type="InterPro" id="IPR012854">
    <property type="entry name" value="Cu_amine_oxidase-like_N"/>
</dbReference>
<dbReference type="AlphaFoldDB" id="A0A916ZBZ3"/>
<accession>A0A916ZBZ3</accession>
<dbReference type="RefSeq" id="WP_188996446.1">
    <property type="nucleotide sequence ID" value="NZ_BMHP01000004.1"/>
</dbReference>
<organism evidence="2 3">
    <name type="scientific">Paenibacillus nasutitermitis</name>
    <dbReference type="NCBI Taxonomy" id="1652958"/>
    <lineage>
        <taxon>Bacteria</taxon>
        <taxon>Bacillati</taxon>
        <taxon>Bacillota</taxon>
        <taxon>Bacilli</taxon>
        <taxon>Bacillales</taxon>
        <taxon>Paenibacillaceae</taxon>
        <taxon>Paenibacillus</taxon>
    </lineage>
</organism>
<protein>
    <recommendedName>
        <fullName evidence="1">Copper amine oxidase-like N-terminal domain-containing protein</fullName>
    </recommendedName>
</protein>